<organism evidence="2 3">
    <name type="scientific">Microlunatus antarcticus</name>
    <dbReference type="NCBI Taxonomy" id="53388"/>
    <lineage>
        <taxon>Bacteria</taxon>
        <taxon>Bacillati</taxon>
        <taxon>Actinomycetota</taxon>
        <taxon>Actinomycetes</taxon>
        <taxon>Propionibacteriales</taxon>
        <taxon>Propionibacteriaceae</taxon>
        <taxon>Microlunatus</taxon>
    </lineage>
</organism>
<evidence type="ECO:0000256" key="1">
    <source>
        <dbReference type="SAM" id="Phobius"/>
    </source>
</evidence>
<keyword evidence="1" id="KW-1133">Transmembrane helix</keyword>
<feature type="transmembrane region" description="Helical" evidence="1">
    <location>
        <begin position="148"/>
        <end position="166"/>
    </location>
</feature>
<proteinExistence type="predicted"/>
<evidence type="ECO:0000313" key="2">
    <source>
        <dbReference type="EMBL" id="MBB3325128.1"/>
    </source>
</evidence>
<sequence>MGTTTRDPWADAHRIAAKDELDPELAAVRRRLRVRRALGLALGLAVLLGVVWTVDFILDPDGDEVWDLRLRTLYATFGLMGLGLVLMIIGAVRTSGAARPFVASDAFLSRGDRTWLRRQVTEGRSVLEDRRAVVTDAAQAMVVEGRYVPTYLGLTVLYLGMILGGMRWGSLIMFSAVVAWMLVRAVRAVVRSRRARRWLALNA</sequence>
<feature type="transmembrane region" description="Helical" evidence="1">
    <location>
        <begin position="172"/>
        <end position="190"/>
    </location>
</feature>
<accession>A0A7W5JS07</accession>
<evidence type="ECO:0000313" key="3">
    <source>
        <dbReference type="Proteomes" id="UP000565572"/>
    </source>
</evidence>
<dbReference type="AlphaFoldDB" id="A0A7W5JS07"/>
<feature type="transmembrane region" description="Helical" evidence="1">
    <location>
        <begin position="37"/>
        <end position="58"/>
    </location>
</feature>
<keyword evidence="1" id="KW-0472">Membrane</keyword>
<reference evidence="2 3" key="1">
    <citation type="submission" date="2020-08" db="EMBL/GenBank/DDBJ databases">
        <title>Sequencing the genomes of 1000 actinobacteria strains.</title>
        <authorList>
            <person name="Klenk H.-P."/>
        </authorList>
    </citation>
    <scope>NUCLEOTIDE SEQUENCE [LARGE SCALE GENOMIC DNA]</scope>
    <source>
        <strain evidence="2 3">DSM 11053</strain>
    </source>
</reference>
<dbReference type="RefSeq" id="WP_183335826.1">
    <property type="nucleotide sequence ID" value="NZ_JACHZG010000001.1"/>
</dbReference>
<keyword evidence="3" id="KW-1185">Reference proteome</keyword>
<gene>
    <name evidence="2" type="ORF">FHX39_000072</name>
</gene>
<feature type="transmembrane region" description="Helical" evidence="1">
    <location>
        <begin position="73"/>
        <end position="92"/>
    </location>
</feature>
<dbReference type="EMBL" id="JACHZG010000001">
    <property type="protein sequence ID" value="MBB3325128.1"/>
    <property type="molecule type" value="Genomic_DNA"/>
</dbReference>
<comment type="caution">
    <text evidence="2">The sequence shown here is derived from an EMBL/GenBank/DDBJ whole genome shotgun (WGS) entry which is preliminary data.</text>
</comment>
<name>A0A7W5JS07_9ACTN</name>
<protein>
    <submittedName>
        <fullName evidence="2">Uncharacterized protein</fullName>
    </submittedName>
</protein>
<keyword evidence="1" id="KW-0812">Transmembrane</keyword>
<dbReference type="Proteomes" id="UP000565572">
    <property type="component" value="Unassembled WGS sequence"/>
</dbReference>